<accession>A0AAE5B7J5</accession>
<organism evidence="2 3">
    <name type="scientific">Agrobacterium vitis</name>
    <name type="common">Rhizobium vitis</name>
    <dbReference type="NCBI Taxonomy" id="373"/>
    <lineage>
        <taxon>Bacteria</taxon>
        <taxon>Pseudomonadati</taxon>
        <taxon>Pseudomonadota</taxon>
        <taxon>Alphaproteobacteria</taxon>
        <taxon>Hyphomicrobiales</taxon>
        <taxon>Rhizobiaceae</taxon>
        <taxon>Rhizobium/Agrobacterium group</taxon>
        <taxon>Agrobacterium</taxon>
    </lineage>
</organism>
<dbReference type="Pfam" id="PF00903">
    <property type="entry name" value="Glyoxalase"/>
    <property type="match status" value="1"/>
</dbReference>
<feature type="domain" description="VOC" evidence="1">
    <location>
        <begin position="134"/>
        <end position="246"/>
    </location>
</feature>
<dbReference type="InterPro" id="IPR050383">
    <property type="entry name" value="GlyoxalaseI/FosfomycinResist"/>
</dbReference>
<evidence type="ECO:0000313" key="3">
    <source>
        <dbReference type="Proteomes" id="UP000655037"/>
    </source>
</evidence>
<dbReference type="EMBL" id="JACXXJ020000003">
    <property type="protein sequence ID" value="MBF2714124.1"/>
    <property type="molecule type" value="Genomic_DNA"/>
</dbReference>
<dbReference type="SUPFAM" id="SSF54593">
    <property type="entry name" value="Glyoxalase/Bleomycin resistance protein/Dihydroxybiphenyl dioxygenase"/>
    <property type="match status" value="1"/>
</dbReference>
<dbReference type="InterPro" id="IPR037523">
    <property type="entry name" value="VOC_core"/>
</dbReference>
<evidence type="ECO:0000259" key="1">
    <source>
        <dbReference type="PROSITE" id="PS51819"/>
    </source>
</evidence>
<dbReference type="Gene3D" id="3.10.180.10">
    <property type="entry name" value="2,3-Dihydroxybiphenyl 1,2-Dioxygenase, domain 1"/>
    <property type="match status" value="2"/>
</dbReference>
<dbReference type="RefSeq" id="WP_071205836.1">
    <property type="nucleotide sequence ID" value="NZ_CP118261.1"/>
</dbReference>
<proteinExistence type="predicted"/>
<dbReference type="Proteomes" id="UP000655037">
    <property type="component" value="Unassembled WGS sequence"/>
</dbReference>
<dbReference type="CDD" id="cd08343">
    <property type="entry name" value="ED_TypeI_classII_C"/>
    <property type="match status" value="1"/>
</dbReference>
<sequence>MIKSRRLGYASFSTPRMQEQAEYFKEILGLSVSQRTERKVVLATSCGLESIVLEPGDTAGLLGLAFEIAPAVSLEYAKRELKALGIKAEIREGRASSVGRVVAFHDPEGTEIELFNSSAFLPEIPHYRPISPLKLGHVACQVPNIEDLAEFYVNALGFRKSDWAEGLAVFLRCSPDHHTVNFFSGPSRLDHIAFEVKDFSELVRAADHLTITGYPLEWGPARHSAGHNCASYHFSPDGFPVELYAEMDQMKDEELGYFEPRPWHADRPQRPKNWRPDEFVRNIWSPQPFDGSGPNKG</sequence>
<dbReference type="AlphaFoldDB" id="A0AAE5B7J5"/>
<dbReference type="PROSITE" id="PS51819">
    <property type="entry name" value="VOC"/>
    <property type="match status" value="2"/>
</dbReference>
<reference evidence="2" key="1">
    <citation type="submission" date="2020-11" db="EMBL/GenBank/DDBJ databases">
        <title>Agrobacterium vitis strain K377 genome.</title>
        <authorList>
            <person name="Xi H."/>
        </authorList>
    </citation>
    <scope>NUCLEOTIDE SEQUENCE</scope>
    <source>
        <strain evidence="2">K377</strain>
    </source>
</reference>
<dbReference type="InterPro" id="IPR029068">
    <property type="entry name" value="Glyas_Bleomycin-R_OHBP_Dase"/>
</dbReference>
<dbReference type="PANTHER" id="PTHR21366">
    <property type="entry name" value="GLYOXALASE FAMILY PROTEIN"/>
    <property type="match status" value="1"/>
</dbReference>
<dbReference type="InterPro" id="IPR004360">
    <property type="entry name" value="Glyas_Fos-R_dOase_dom"/>
</dbReference>
<evidence type="ECO:0000313" key="2">
    <source>
        <dbReference type="EMBL" id="MBF2714124.1"/>
    </source>
</evidence>
<dbReference type="PANTHER" id="PTHR21366:SF14">
    <property type="entry name" value="GLYOXALASE DOMAIN-CONTAINING PROTEIN 5"/>
    <property type="match status" value="1"/>
</dbReference>
<gene>
    <name evidence="2" type="ORF">IEI95_007600</name>
</gene>
<comment type="caution">
    <text evidence="2">The sequence shown here is derived from an EMBL/GenBank/DDBJ whole genome shotgun (WGS) entry which is preliminary data.</text>
</comment>
<protein>
    <submittedName>
        <fullName evidence="2">VOC family protein</fullName>
    </submittedName>
</protein>
<name>A0AAE5B7J5_AGRVI</name>
<feature type="domain" description="VOC" evidence="1">
    <location>
        <begin position="6"/>
        <end position="117"/>
    </location>
</feature>